<dbReference type="GO" id="GO:0008658">
    <property type="term" value="F:penicillin binding"/>
    <property type="evidence" value="ECO:0007669"/>
    <property type="project" value="InterPro"/>
</dbReference>
<reference evidence="2 3" key="1">
    <citation type="submission" date="2020-10" db="EMBL/GenBank/DDBJ databases">
        <title>Complete genome sequence of Paludibaculum fermentans P105T, a facultatively anaerobic acidobacterium capable of dissimilatory Fe(III) reduction.</title>
        <authorList>
            <person name="Dedysh S.N."/>
            <person name="Beletsky A.V."/>
            <person name="Kulichevskaya I.S."/>
            <person name="Mardanov A.V."/>
            <person name="Ravin N.V."/>
        </authorList>
    </citation>
    <scope>NUCLEOTIDE SEQUENCE [LARGE SCALE GENOMIC DNA]</scope>
    <source>
        <strain evidence="2 3">P105</strain>
    </source>
</reference>
<dbReference type="PANTHER" id="PTHR30627">
    <property type="entry name" value="PEPTIDOGLYCAN D,D-TRANSPEPTIDASE"/>
    <property type="match status" value="1"/>
</dbReference>
<dbReference type="AlphaFoldDB" id="A0A7S7SMH4"/>
<dbReference type="RefSeq" id="WP_194451143.1">
    <property type="nucleotide sequence ID" value="NZ_CP063849.1"/>
</dbReference>
<organism evidence="2 3">
    <name type="scientific">Paludibaculum fermentans</name>
    <dbReference type="NCBI Taxonomy" id="1473598"/>
    <lineage>
        <taxon>Bacteria</taxon>
        <taxon>Pseudomonadati</taxon>
        <taxon>Acidobacteriota</taxon>
        <taxon>Terriglobia</taxon>
        <taxon>Bryobacterales</taxon>
        <taxon>Bryobacteraceae</taxon>
        <taxon>Paludibaculum</taxon>
    </lineage>
</organism>
<dbReference type="GO" id="GO:0005886">
    <property type="term" value="C:plasma membrane"/>
    <property type="evidence" value="ECO:0007669"/>
    <property type="project" value="TreeGrafter"/>
</dbReference>
<dbReference type="KEGG" id="pfer:IRI77_05885"/>
<dbReference type="SUPFAM" id="SSF56601">
    <property type="entry name" value="beta-lactamase/transpeptidase-like"/>
    <property type="match status" value="1"/>
</dbReference>
<dbReference type="EMBL" id="CP063849">
    <property type="protein sequence ID" value="QOY89481.1"/>
    <property type="molecule type" value="Genomic_DNA"/>
</dbReference>
<dbReference type="GO" id="GO:0071972">
    <property type="term" value="F:peptidoglycan L,D-transpeptidase activity"/>
    <property type="evidence" value="ECO:0007669"/>
    <property type="project" value="TreeGrafter"/>
</dbReference>
<sequence>MITRRALLSLLVPPAACTVAIRVPDGAVLRCDDPLRAREQWAPPGSAIKPLTWMNLPRRVPARCTTPFFLGGHRVDCTHVPVLTQVDGEVALAASCNAWFAAMARSLDARLFQHKLQQYGARARLAGSVEDLQLQALGLEGVEFTVMGLAKAYLQVVASPDPILRKGLERAVTEGTGQLAALSNLQVAGKTGTTSEGSWFAGFAPARQPKVIVVAHTRLGHGATDAAPAAREIFEWWQRFASSR</sequence>
<proteinExistence type="predicted"/>
<gene>
    <name evidence="2" type="ORF">IRI77_05885</name>
</gene>
<protein>
    <recommendedName>
        <fullName evidence="1">Penicillin-binding protein transpeptidase domain-containing protein</fullName>
    </recommendedName>
</protein>
<dbReference type="GO" id="GO:0071555">
    <property type="term" value="P:cell wall organization"/>
    <property type="evidence" value="ECO:0007669"/>
    <property type="project" value="TreeGrafter"/>
</dbReference>
<name>A0A7S7SMH4_PALFE</name>
<dbReference type="InterPro" id="IPR012338">
    <property type="entry name" value="Beta-lactam/transpept-like"/>
</dbReference>
<evidence type="ECO:0000259" key="1">
    <source>
        <dbReference type="Pfam" id="PF00905"/>
    </source>
</evidence>
<keyword evidence="3" id="KW-1185">Reference proteome</keyword>
<dbReference type="Proteomes" id="UP000593892">
    <property type="component" value="Chromosome"/>
</dbReference>
<dbReference type="InterPro" id="IPR001460">
    <property type="entry name" value="PCN-bd_Tpept"/>
</dbReference>
<dbReference type="Gene3D" id="3.40.710.10">
    <property type="entry name" value="DD-peptidase/beta-lactamase superfamily"/>
    <property type="match status" value="2"/>
</dbReference>
<evidence type="ECO:0000313" key="3">
    <source>
        <dbReference type="Proteomes" id="UP000593892"/>
    </source>
</evidence>
<feature type="domain" description="Penicillin-binding protein transpeptidase" evidence="1">
    <location>
        <begin position="164"/>
        <end position="234"/>
    </location>
</feature>
<dbReference type="InterPro" id="IPR050515">
    <property type="entry name" value="Beta-lactam/transpept"/>
</dbReference>
<accession>A0A7S7SMH4</accession>
<dbReference type="Pfam" id="PF00905">
    <property type="entry name" value="Transpeptidase"/>
    <property type="match status" value="1"/>
</dbReference>
<dbReference type="PANTHER" id="PTHR30627:SF2">
    <property type="entry name" value="PEPTIDOGLYCAN D,D-TRANSPEPTIDASE MRDA"/>
    <property type="match status" value="1"/>
</dbReference>
<evidence type="ECO:0000313" key="2">
    <source>
        <dbReference type="EMBL" id="QOY89481.1"/>
    </source>
</evidence>